<evidence type="ECO:0000256" key="1">
    <source>
        <dbReference type="SAM" id="MobiDB-lite"/>
    </source>
</evidence>
<proteinExistence type="predicted"/>
<organism evidence="2 3">
    <name type="scientific">Fonsecaea nubica</name>
    <dbReference type="NCBI Taxonomy" id="856822"/>
    <lineage>
        <taxon>Eukaryota</taxon>
        <taxon>Fungi</taxon>
        <taxon>Dikarya</taxon>
        <taxon>Ascomycota</taxon>
        <taxon>Pezizomycotina</taxon>
        <taxon>Eurotiomycetes</taxon>
        <taxon>Chaetothyriomycetidae</taxon>
        <taxon>Chaetothyriales</taxon>
        <taxon>Herpotrichiellaceae</taxon>
        <taxon>Fonsecaea</taxon>
    </lineage>
</organism>
<protein>
    <submittedName>
        <fullName evidence="2">Uncharacterized protein</fullName>
    </submittedName>
</protein>
<dbReference type="Proteomes" id="UP000185904">
    <property type="component" value="Unassembled WGS sequence"/>
</dbReference>
<sequence>MADKFDPPAYPPPAQYAAPNHSQTGFQSPPPQMAYDPNYQQQQMYDPNRGANQGYYGGGPPPQGYYGGPGYGPPQGWNGQQPPPQVVYERDRGGSGPGICTGLLAGLACCCCLDALF</sequence>
<evidence type="ECO:0000313" key="3">
    <source>
        <dbReference type="Proteomes" id="UP000185904"/>
    </source>
</evidence>
<dbReference type="GeneID" id="34590119"/>
<accession>A0A178CXC4</accession>
<gene>
    <name evidence="2" type="ORF">AYO20_06705</name>
</gene>
<evidence type="ECO:0000313" key="2">
    <source>
        <dbReference type="EMBL" id="OAL34057.1"/>
    </source>
</evidence>
<dbReference type="GO" id="GO:0016020">
    <property type="term" value="C:membrane"/>
    <property type="evidence" value="ECO:0007669"/>
    <property type="project" value="UniProtKB-SubCell"/>
</dbReference>
<reference evidence="2 3" key="1">
    <citation type="submission" date="2016-03" db="EMBL/GenBank/DDBJ databases">
        <title>The draft genome sequence of Fonsecaea nubica causative agent of cutaneous subcutaneous infection in human host.</title>
        <authorList>
            <person name="Costa F."/>
            <person name="Sybren D.H."/>
            <person name="Raittz R.T."/>
            <person name="Weiss V.A."/>
            <person name="Leao A.C."/>
            <person name="Gomes R."/>
            <person name="De Souza E.M."/>
            <person name="Pedrosa F.O."/>
            <person name="Steffens M.B."/>
            <person name="Bombassaro A."/>
            <person name="Tadra-Sfeir M.Z."/>
            <person name="Moreno L.F."/>
            <person name="Najafzadeh M.J."/>
            <person name="Felipe M.S."/>
            <person name="Teixeira M."/>
            <person name="Sun J."/>
            <person name="Xi L."/>
            <person name="Castro M.A."/>
            <person name="Vicente V.A."/>
        </authorList>
    </citation>
    <scope>NUCLEOTIDE SEQUENCE [LARGE SCALE GENOMIC DNA]</scope>
    <source>
        <strain evidence="2 3">CBS 269.64</strain>
    </source>
</reference>
<comment type="caution">
    <text evidence="2">The sequence shown here is derived from an EMBL/GenBank/DDBJ whole genome shotgun (WGS) entry which is preliminary data.</text>
</comment>
<dbReference type="RefSeq" id="XP_022499069.1">
    <property type="nucleotide sequence ID" value="XM_022644994.1"/>
</dbReference>
<name>A0A178CXC4_9EURO</name>
<dbReference type="OrthoDB" id="4160283at2759"/>
<dbReference type="AlphaFoldDB" id="A0A178CXC4"/>
<feature type="region of interest" description="Disordered" evidence="1">
    <location>
        <begin position="1"/>
        <end position="93"/>
    </location>
</feature>
<keyword evidence="3" id="KW-1185">Reference proteome</keyword>
<dbReference type="EMBL" id="LVCJ01000043">
    <property type="protein sequence ID" value="OAL34057.1"/>
    <property type="molecule type" value="Genomic_DNA"/>
</dbReference>